<feature type="transmembrane region" description="Helical" evidence="6">
    <location>
        <begin position="109"/>
        <end position="129"/>
    </location>
</feature>
<dbReference type="PANTHER" id="PTHR33048">
    <property type="entry name" value="PTH11-LIKE INTEGRAL MEMBRANE PROTEIN (AFU_ORTHOLOGUE AFUA_5G11245)"/>
    <property type="match status" value="1"/>
</dbReference>
<feature type="transmembrane region" description="Helical" evidence="6">
    <location>
        <begin position="150"/>
        <end position="171"/>
    </location>
</feature>
<evidence type="ECO:0000313" key="8">
    <source>
        <dbReference type="EMBL" id="CAF9907963.1"/>
    </source>
</evidence>
<dbReference type="EMBL" id="CAJPDT010000004">
    <property type="protein sequence ID" value="CAF9907963.1"/>
    <property type="molecule type" value="Genomic_DNA"/>
</dbReference>
<evidence type="ECO:0000259" key="7">
    <source>
        <dbReference type="Pfam" id="PF20684"/>
    </source>
</evidence>
<protein>
    <recommendedName>
        <fullName evidence="7">Rhodopsin domain-containing protein</fullName>
    </recommendedName>
</protein>
<sequence>MASFRLGSSIGVNDRVFGYATLDFTETQLAAMAKRSAQVLIMQIAWDILSTCAVACIKISAVFFYRRIFYVSGNTTGFSIVTLATATTCGSHFSALWNGTYLQYCTISFPFLYGLVISDLLLDVWILALPIPEILKLHNTSQRKAAIMGFFLLAFVGLGASMARMAIYIQVVTAGPEALLKYDEEVTLTKGLYFSMLEGGMSLVAVNLPSLSFLMSKKAFGLSLHNIRSVFTLYSPASSRRPSASNNAAHFASKDDVKNSFSTSSRSNLPRHTNREMYERFELRDESRFDMENGV</sequence>
<evidence type="ECO:0000256" key="5">
    <source>
        <dbReference type="ARBA" id="ARBA00038359"/>
    </source>
</evidence>
<dbReference type="OrthoDB" id="5393606at2759"/>
<dbReference type="GO" id="GO:0016020">
    <property type="term" value="C:membrane"/>
    <property type="evidence" value="ECO:0007669"/>
    <property type="project" value="UniProtKB-SubCell"/>
</dbReference>
<feature type="transmembrane region" description="Helical" evidence="6">
    <location>
        <begin position="191"/>
        <end position="214"/>
    </location>
</feature>
<comment type="subcellular location">
    <subcellularLocation>
        <location evidence="1">Membrane</location>
        <topology evidence="1">Multi-pass membrane protein</topology>
    </subcellularLocation>
</comment>
<dbReference type="Proteomes" id="UP000664534">
    <property type="component" value="Unassembled WGS sequence"/>
</dbReference>
<dbReference type="InterPro" id="IPR049326">
    <property type="entry name" value="Rhodopsin_dom_fungi"/>
</dbReference>
<dbReference type="AlphaFoldDB" id="A0A8H3EP43"/>
<proteinExistence type="inferred from homology"/>
<accession>A0A8H3EP43</accession>
<dbReference type="Pfam" id="PF20684">
    <property type="entry name" value="Fung_rhodopsin"/>
    <property type="match status" value="1"/>
</dbReference>
<name>A0A8H3EP43_9LECA</name>
<evidence type="ECO:0000313" key="9">
    <source>
        <dbReference type="Proteomes" id="UP000664534"/>
    </source>
</evidence>
<feature type="transmembrane region" description="Helical" evidence="6">
    <location>
        <begin position="44"/>
        <end position="65"/>
    </location>
</feature>
<evidence type="ECO:0000256" key="4">
    <source>
        <dbReference type="ARBA" id="ARBA00023136"/>
    </source>
</evidence>
<dbReference type="InterPro" id="IPR052337">
    <property type="entry name" value="SAT4-like"/>
</dbReference>
<evidence type="ECO:0000256" key="6">
    <source>
        <dbReference type="SAM" id="Phobius"/>
    </source>
</evidence>
<comment type="caution">
    <text evidence="8">The sequence shown here is derived from an EMBL/GenBank/DDBJ whole genome shotgun (WGS) entry which is preliminary data.</text>
</comment>
<comment type="similarity">
    <text evidence="5">Belongs to the SAT4 family.</text>
</comment>
<feature type="domain" description="Rhodopsin" evidence="7">
    <location>
        <begin position="43"/>
        <end position="216"/>
    </location>
</feature>
<organism evidence="8 9">
    <name type="scientific">Imshaugia aleurites</name>
    <dbReference type="NCBI Taxonomy" id="172621"/>
    <lineage>
        <taxon>Eukaryota</taxon>
        <taxon>Fungi</taxon>
        <taxon>Dikarya</taxon>
        <taxon>Ascomycota</taxon>
        <taxon>Pezizomycotina</taxon>
        <taxon>Lecanoromycetes</taxon>
        <taxon>OSLEUM clade</taxon>
        <taxon>Lecanoromycetidae</taxon>
        <taxon>Lecanorales</taxon>
        <taxon>Lecanorineae</taxon>
        <taxon>Parmeliaceae</taxon>
        <taxon>Imshaugia</taxon>
    </lineage>
</organism>
<keyword evidence="2 6" id="KW-0812">Transmembrane</keyword>
<gene>
    <name evidence="8" type="ORF">IMSHALPRED_006544</name>
</gene>
<dbReference type="PANTHER" id="PTHR33048:SF157">
    <property type="entry name" value="INTEGRAL MEMBRANE PROTEIN"/>
    <property type="match status" value="1"/>
</dbReference>
<keyword evidence="3 6" id="KW-1133">Transmembrane helix</keyword>
<keyword evidence="4 6" id="KW-0472">Membrane</keyword>
<evidence type="ECO:0000256" key="1">
    <source>
        <dbReference type="ARBA" id="ARBA00004141"/>
    </source>
</evidence>
<reference evidence="8" key="1">
    <citation type="submission" date="2021-03" db="EMBL/GenBank/DDBJ databases">
        <authorList>
            <person name="Tagirdzhanova G."/>
        </authorList>
    </citation>
    <scope>NUCLEOTIDE SEQUENCE</scope>
</reference>
<feature type="transmembrane region" description="Helical" evidence="6">
    <location>
        <begin position="77"/>
        <end position="97"/>
    </location>
</feature>
<evidence type="ECO:0000256" key="3">
    <source>
        <dbReference type="ARBA" id="ARBA00022989"/>
    </source>
</evidence>
<evidence type="ECO:0000256" key="2">
    <source>
        <dbReference type="ARBA" id="ARBA00022692"/>
    </source>
</evidence>
<keyword evidence="9" id="KW-1185">Reference proteome</keyword>